<dbReference type="OrthoDB" id="295454at2759"/>
<feature type="region of interest" description="Disordered" evidence="1">
    <location>
        <begin position="231"/>
        <end position="324"/>
    </location>
</feature>
<dbReference type="EMBL" id="CT868052">
    <property type="protein sequence ID" value="CAK67488.1"/>
    <property type="molecule type" value="Genomic_DNA"/>
</dbReference>
<dbReference type="KEGG" id="ptm:GSPATT00006794001"/>
<dbReference type="RefSeq" id="XP_001434885.1">
    <property type="nucleotide sequence ID" value="XM_001434848.2"/>
</dbReference>
<dbReference type="AlphaFoldDB" id="A0C9M1"/>
<dbReference type="OMA" id="KQDPIDQ"/>
<keyword evidence="3" id="KW-1185">Reference proteome</keyword>
<sequence length="324" mass="38470">MISPEHLSDKYEDQFSRLEKAMIELFKYENLLNNEYLVRKFETDIAKPDHYLLQYVVVQRENSIKNQYVQNEQNDRKQYHLILTAILKKYNNQLWNFDHGLLLIRPYFRSERKRILIKSSASNIGNIKESLRSAGQNREQLQFEEEIYQADKSLIKLTLTCQSEQCADEIFTYLMSNKSKLQIDSVMMQSVDYLDEFHKQINLKKCAMIQNKKPHQHDNYDEEIERHDKGYQTSSYSKGRGRQNYGQQDSQDNEDYKNSRGKGRFDRKHGNNGSRQNNQYYQKGESQQQYQLVPKSTVHKTPKQQVKQDPIDQNDFPTLGALQN</sequence>
<name>A0C9M1_PARTE</name>
<dbReference type="InParanoid" id="A0C9M1"/>
<feature type="compositionally biased region" description="Polar residues" evidence="1">
    <location>
        <begin position="271"/>
        <end position="291"/>
    </location>
</feature>
<evidence type="ECO:0000256" key="1">
    <source>
        <dbReference type="SAM" id="MobiDB-lite"/>
    </source>
</evidence>
<evidence type="ECO:0000313" key="3">
    <source>
        <dbReference type="Proteomes" id="UP000000600"/>
    </source>
</evidence>
<proteinExistence type="predicted"/>
<protein>
    <submittedName>
        <fullName evidence="2">Uncharacterized protein</fullName>
    </submittedName>
</protein>
<evidence type="ECO:0000313" key="2">
    <source>
        <dbReference type="EMBL" id="CAK67488.1"/>
    </source>
</evidence>
<accession>A0C9M1</accession>
<reference evidence="2 3" key="1">
    <citation type="journal article" date="2006" name="Nature">
        <title>Global trends of whole-genome duplications revealed by the ciliate Paramecium tetraurelia.</title>
        <authorList>
            <consortium name="Genoscope"/>
            <person name="Aury J.-M."/>
            <person name="Jaillon O."/>
            <person name="Duret L."/>
            <person name="Noel B."/>
            <person name="Jubin C."/>
            <person name="Porcel B.M."/>
            <person name="Segurens B."/>
            <person name="Daubin V."/>
            <person name="Anthouard V."/>
            <person name="Aiach N."/>
            <person name="Arnaiz O."/>
            <person name="Billaut A."/>
            <person name="Beisson J."/>
            <person name="Blanc I."/>
            <person name="Bouhouche K."/>
            <person name="Camara F."/>
            <person name="Duharcourt S."/>
            <person name="Guigo R."/>
            <person name="Gogendeau D."/>
            <person name="Katinka M."/>
            <person name="Keller A.-M."/>
            <person name="Kissmehl R."/>
            <person name="Klotz C."/>
            <person name="Koll F."/>
            <person name="Le Moue A."/>
            <person name="Lepere C."/>
            <person name="Malinsky S."/>
            <person name="Nowacki M."/>
            <person name="Nowak J.K."/>
            <person name="Plattner H."/>
            <person name="Poulain J."/>
            <person name="Ruiz F."/>
            <person name="Serrano V."/>
            <person name="Zagulski M."/>
            <person name="Dessen P."/>
            <person name="Betermier M."/>
            <person name="Weissenbach J."/>
            <person name="Scarpelli C."/>
            <person name="Schachter V."/>
            <person name="Sperling L."/>
            <person name="Meyer E."/>
            <person name="Cohen J."/>
            <person name="Wincker P."/>
        </authorList>
    </citation>
    <scope>NUCLEOTIDE SEQUENCE [LARGE SCALE GENOMIC DNA]</scope>
    <source>
        <strain evidence="2 3">Stock d4-2</strain>
    </source>
</reference>
<dbReference type="Proteomes" id="UP000000600">
    <property type="component" value="Unassembled WGS sequence"/>
</dbReference>
<dbReference type="GeneID" id="5020670"/>
<organism evidence="2 3">
    <name type="scientific">Paramecium tetraurelia</name>
    <dbReference type="NCBI Taxonomy" id="5888"/>
    <lineage>
        <taxon>Eukaryota</taxon>
        <taxon>Sar</taxon>
        <taxon>Alveolata</taxon>
        <taxon>Ciliophora</taxon>
        <taxon>Intramacronucleata</taxon>
        <taxon>Oligohymenophorea</taxon>
        <taxon>Peniculida</taxon>
        <taxon>Parameciidae</taxon>
        <taxon>Paramecium</taxon>
    </lineage>
</organism>
<gene>
    <name evidence="2" type="ORF">GSPATT00006794001</name>
</gene>
<dbReference type="HOGENOM" id="CLU_763877_0_0_1"/>